<evidence type="ECO:0000259" key="2">
    <source>
        <dbReference type="Pfam" id="PF00266"/>
    </source>
</evidence>
<dbReference type="Gene3D" id="3.90.1150.10">
    <property type="entry name" value="Aspartate Aminotransferase, domain 1"/>
    <property type="match status" value="1"/>
</dbReference>
<dbReference type="InterPro" id="IPR015424">
    <property type="entry name" value="PyrdxlP-dep_Trfase"/>
</dbReference>
<dbReference type="RefSeq" id="WP_119954211.1">
    <property type="nucleotide sequence ID" value="NZ_QYUR01000002.1"/>
</dbReference>
<keyword evidence="4" id="KW-1185">Reference proteome</keyword>
<dbReference type="PANTHER" id="PTHR43586:SF15">
    <property type="entry name" value="BLR3095 PROTEIN"/>
    <property type="match status" value="1"/>
</dbReference>
<dbReference type="Gene3D" id="3.40.640.10">
    <property type="entry name" value="Type I PLP-dependent aspartate aminotransferase-like (Major domain)"/>
    <property type="match status" value="1"/>
</dbReference>
<organism evidence="3 4">
    <name type="scientific">Pseudomonas cavernicola</name>
    <dbReference type="NCBI Taxonomy" id="2320866"/>
    <lineage>
        <taxon>Bacteria</taxon>
        <taxon>Pseudomonadati</taxon>
        <taxon>Pseudomonadota</taxon>
        <taxon>Gammaproteobacteria</taxon>
        <taxon>Pseudomonadales</taxon>
        <taxon>Pseudomonadaceae</taxon>
        <taxon>Pseudomonas</taxon>
    </lineage>
</organism>
<proteinExistence type="predicted"/>
<dbReference type="EMBL" id="QYUR01000002">
    <property type="protein sequence ID" value="RJG13658.1"/>
    <property type="molecule type" value="Genomic_DNA"/>
</dbReference>
<evidence type="ECO:0000313" key="4">
    <source>
        <dbReference type="Proteomes" id="UP000284021"/>
    </source>
</evidence>
<keyword evidence="1" id="KW-0663">Pyridoxal phosphate</keyword>
<evidence type="ECO:0000256" key="1">
    <source>
        <dbReference type="ARBA" id="ARBA00022898"/>
    </source>
</evidence>
<reference evidence="3 4" key="1">
    <citation type="submission" date="2018-09" db="EMBL/GenBank/DDBJ databases">
        <authorList>
            <person name="Zhu H."/>
        </authorList>
    </citation>
    <scope>NUCLEOTIDE SEQUENCE [LARGE SCALE GENOMIC DNA]</scope>
    <source>
        <strain evidence="3 4">K1S02-6</strain>
    </source>
</reference>
<dbReference type="InterPro" id="IPR000192">
    <property type="entry name" value="Aminotrans_V_dom"/>
</dbReference>
<protein>
    <submittedName>
        <fullName evidence="3">Aminotransferase class V-fold PLP-dependent enzyme</fullName>
    </submittedName>
</protein>
<comment type="caution">
    <text evidence="3">The sequence shown here is derived from an EMBL/GenBank/DDBJ whole genome shotgun (WGS) entry which is preliminary data.</text>
</comment>
<dbReference type="OrthoDB" id="9764293at2"/>
<name>A0A418XMF7_9PSED</name>
<dbReference type="InterPro" id="IPR015421">
    <property type="entry name" value="PyrdxlP-dep_Trfase_major"/>
</dbReference>
<feature type="domain" description="Aminotransferase class V" evidence="2">
    <location>
        <begin position="57"/>
        <end position="348"/>
    </location>
</feature>
<accession>A0A418XMF7</accession>
<dbReference type="Proteomes" id="UP000284021">
    <property type="component" value="Unassembled WGS sequence"/>
</dbReference>
<dbReference type="GO" id="GO:0008483">
    <property type="term" value="F:transaminase activity"/>
    <property type="evidence" value="ECO:0007669"/>
    <property type="project" value="UniProtKB-KW"/>
</dbReference>
<dbReference type="InterPro" id="IPR015422">
    <property type="entry name" value="PyrdxlP-dep_Trfase_small"/>
</dbReference>
<dbReference type="Pfam" id="PF00266">
    <property type="entry name" value="Aminotran_5"/>
    <property type="match status" value="1"/>
</dbReference>
<dbReference type="AlphaFoldDB" id="A0A418XMF7"/>
<sequence>MYAFHDEFTQDPGLRYLNHAAVAPWPRRAALAVSRFAEQNVLLGARDYPDWLLVEQRLRERLMRLLNAPSTADIALVKNTSEALSFVAFGLDWQAGEQIVISDEEFPSNRIVWEALKPLGVEVIQVNLTGSNPEQTLLAACGPRTRLMSISAVQYASGLRLDLERLGHGCRQRGVLFCVDAIQQLGALPFDAQACDCAFAMADGHKWLLGPEGLGVFYCRSDLREQLKLHEYGWHMLEHAGDYNRTDWQPARTARRFECGSPNMLGAMALEASLSLLEEVGMVEVGKALEERVQWLQDGLSALPGASLHSPLNPARRAGILTFSLAGRENQALFEQLKREQVICAQRGAGIRLSPHFYTEPRVIDETLALLRQLAAG</sequence>
<dbReference type="SUPFAM" id="SSF53383">
    <property type="entry name" value="PLP-dependent transferases"/>
    <property type="match status" value="1"/>
</dbReference>
<dbReference type="PANTHER" id="PTHR43586">
    <property type="entry name" value="CYSTEINE DESULFURASE"/>
    <property type="match status" value="1"/>
</dbReference>
<gene>
    <name evidence="3" type="ORF">D3879_10630</name>
</gene>
<keyword evidence="3" id="KW-0808">Transferase</keyword>
<evidence type="ECO:0000313" key="3">
    <source>
        <dbReference type="EMBL" id="RJG13658.1"/>
    </source>
</evidence>
<keyword evidence="3" id="KW-0032">Aminotransferase</keyword>